<dbReference type="AlphaFoldDB" id="A0A9P9YWK1"/>
<evidence type="ECO:0000313" key="2">
    <source>
        <dbReference type="Proteomes" id="UP001059596"/>
    </source>
</evidence>
<evidence type="ECO:0000313" key="1">
    <source>
        <dbReference type="EMBL" id="KAI8044469.1"/>
    </source>
</evidence>
<reference evidence="1" key="1">
    <citation type="journal article" date="2023" name="Genome Biol. Evol.">
        <title>Long-read-based Genome Assembly of Drosophila gunungcola Reveals Fewer Chemosensory Genes in Flower-breeding Species.</title>
        <authorList>
            <person name="Negi A."/>
            <person name="Liao B.Y."/>
            <person name="Yeh S.D."/>
        </authorList>
    </citation>
    <scope>NUCLEOTIDE SEQUENCE</scope>
    <source>
        <strain evidence="1">Sukarami</strain>
    </source>
</reference>
<dbReference type="Pfam" id="PF15328">
    <property type="entry name" value="GCOM2"/>
    <property type="match status" value="1"/>
</dbReference>
<proteinExistence type="predicted"/>
<dbReference type="EMBL" id="JAMKOV010000001">
    <property type="protein sequence ID" value="KAI8044469.1"/>
    <property type="molecule type" value="Genomic_DNA"/>
</dbReference>
<comment type="caution">
    <text evidence="1">The sequence shown here is derived from an EMBL/GenBank/DDBJ whole genome shotgun (WGS) entry which is preliminary data.</text>
</comment>
<dbReference type="PANTHER" id="PTHR23171:SF13">
    <property type="entry name" value="DNA-DIRECTED RNA POLYMERASE II SUBUNIT GRINL1A"/>
    <property type="match status" value="1"/>
</dbReference>
<dbReference type="InterPro" id="IPR026213">
    <property type="entry name" value="GRINL1"/>
</dbReference>
<dbReference type="Proteomes" id="UP001059596">
    <property type="component" value="Chromosome 3R"/>
</dbReference>
<dbReference type="PRINTS" id="PR02085">
    <property type="entry name" value="POLR2GRINL1"/>
</dbReference>
<accession>A0A9P9YWK1</accession>
<dbReference type="GO" id="GO:0003711">
    <property type="term" value="F:transcription elongation factor activity"/>
    <property type="evidence" value="ECO:0007669"/>
    <property type="project" value="InterPro"/>
</dbReference>
<dbReference type="PANTHER" id="PTHR23171">
    <property type="entry name" value="GDOWN1"/>
    <property type="match status" value="1"/>
</dbReference>
<dbReference type="GO" id="GO:0005634">
    <property type="term" value="C:nucleus"/>
    <property type="evidence" value="ECO:0007669"/>
    <property type="project" value="InterPro"/>
</dbReference>
<dbReference type="InterPro" id="IPR051375">
    <property type="entry name" value="Tuftelin_GRINL1A/MYZAP/CCD68"/>
</dbReference>
<name>A0A9P9YWK1_9MUSC</name>
<evidence type="ECO:0008006" key="3">
    <source>
        <dbReference type="Google" id="ProtNLM"/>
    </source>
</evidence>
<protein>
    <recommendedName>
        <fullName evidence="3">DNA-directed RNA polymerase II subunit GRINL1A</fullName>
    </recommendedName>
</protein>
<dbReference type="OrthoDB" id="2408655at2759"/>
<dbReference type="GO" id="GO:0006368">
    <property type="term" value="P:transcription elongation by RNA polymerase II"/>
    <property type="evidence" value="ECO:0007669"/>
    <property type="project" value="InterPro"/>
</dbReference>
<organism evidence="1 2">
    <name type="scientific">Drosophila gunungcola</name>
    <name type="common">fruit fly</name>
    <dbReference type="NCBI Taxonomy" id="103775"/>
    <lineage>
        <taxon>Eukaryota</taxon>
        <taxon>Metazoa</taxon>
        <taxon>Ecdysozoa</taxon>
        <taxon>Arthropoda</taxon>
        <taxon>Hexapoda</taxon>
        <taxon>Insecta</taxon>
        <taxon>Pterygota</taxon>
        <taxon>Neoptera</taxon>
        <taxon>Endopterygota</taxon>
        <taxon>Diptera</taxon>
        <taxon>Brachycera</taxon>
        <taxon>Muscomorpha</taxon>
        <taxon>Ephydroidea</taxon>
        <taxon>Drosophilidae</taxon>
        <taxon>Drosophila</taxon>
        <taxon>Sophophora</taxon>
    </lineage>
</organism>
<keyword evidence="2" id="KW-1185">Reference proteome</keyword>
<sequence>MPKTKINEIAKMNENVIAAPLSRIPGTSQVKEQHSKDLKTLSYVQLLEIKDRQSNFLSFKKRLQQLPDKGKRLQESYDKLLEEIKRRDEVEEATRMLSGLNIAAKGKIALNNLEWNGRNTDEGAHVDDILDSDDEVEMDPLKIIAQGTMHEKKVKVIPPPASLITAEDLADIEEFKKPADSPDSALAGHSDTSSLPAEIIAIDASQVAAKLSREQAPDQHSLYLIDKTETNVNAPSREKFMPFRTTKSNVHDPDKERMRKKGKHWEVTAATPPLIQHKEVQLVPLAESATLQMDYMQRLKEVRIQQAEQRLARHKESRLAAGLSLPEESILRTNESFRNYRDPQANVLIEGRQKASEANEVFDPSIQDRGVATSGIHYTVFE</sequence>
<gene>
    <name evidence="1" type="ORF">M5D96_000632</name>
</gene>